<dbReference type="GO" id="GO:0061603">
    <property type="term" value="F:molybdenum cofactor guanylyltransferase activity"/>
    <property type="evidence" value="ECO:0007669"/>
    <property type="project" value="UniProtKB-EC"/>
</dbReference>
<comment type="function">
    <text evidence="8">Transfers a GMP moiety from GTP to Mo-molybdopterin (Mo-MPT) cofactor (Moco or molybdenum cofactor) to form Mo-molybdopterin guanine dinucleotide (Mo-MGD) cofactor.</text>
</comment>
<accession>B8I2F7</accession>
<dbReference type="PANTHER" id="PTHR19136">
    <property type="entry name" value="MOLYBDENUM COFACTOR GUANYLYLTRANSFERASE"/>
    <property type="match status" value="1"/>
</dbReference>
<dbReference type="CDD" id="cd02503">
    <property type="entry name" value="MobA"/>
    <property type="match status" value="1"/>
</dbReference>
<feature type="binding site" evidence="8">
    <location>
        <position position="92"/>
    </location>
    <ligand>
        <name>GTP</name>
        <dbReference type="ChEBI" id="CHEBI:37565"/>
    </ligand>
</feature>
<evidence type="ECO:0000256" key="6">
    <source>
        <dbReference type="ARBA" id="ARBA00023134"/>
    </source>
</evidence>
<comment type="domain">
    <text evidence="8">The N-terminal domain determines nucleotide recognition and specific binding, while the C-terminal domain determines the specific binding to the target protein.</text>
</comment>
<comment type="caution">
    <text evidence="8">Lacks conserved residue(s) required for the propagation of feature annotation.</text>
</comment>
<evidence type="ECO:0000256" key="7">
    <source>
        <dbReference type="ARBA" id="ARBA00023150"/>
    </source>
</evidence>
<dbReference type="InterPro" id="IPR025877">
    <property type="entry name" value="MobA-like_NTP_Trfase"/>
</dbReference>
<evidence type="ECO:0000256" key="8">
    <source>
        <dbReference type="HAMAP-Rule" id="MF_00316"/>
    </source>
</evidence>
<dbReference type="GO" id="GO:0046872">
    <property type="term" value="F:metal ion binding"/>
    <property type="evidence" value="ECO:0007669"/>
    <property type="project" value="UniProtKB-KW"/>
</dbReference>
<dbReference type="InterPro" id="IPR029044">
    <property type="entry name" value="Nucleotide-diphossugar_trans"/>
</dbReference>
<dbReference type="GO" id="GO:0005737">
    <property type="term" value="C:cytoplasm"/>
    <property type="evidence" value="ECO:0007669"/>
    <property type="project" value="UniProtKB-SubCell"/>
</dbReference>
<dbReference type="PANTHER" id="PTHR19136:SF81">
    <property type="entry name" value="MOLYBDENUM COFACTOR GUANYLYLTRANSFERASE"/>
    <property type="match status" value="1"/>
</dbReference>
<evidence type="ECO:0000313" key="11">
    <source>
        <dbReference type="Proteomes" id="UP000001349"/>
    </source>
</evidence>
<keyword evidence="7 8" id="KW-0501">Molybdenum cofactor biosynthesis</keyword>
<evidence type="ECO:0000256" key="4">
    <source>
        <dbReference type="ARBA" id="ARBA00022741"/>
    </source>
</evidence>
<comment type="subcellular location">
    <subcellularLocation>
        <location evidence="8">Cytoplasm</location>
    </subcellularLocation>
</comment>
<dbReference type="Gene3D" id="3.90.550.10">
    <property type="entry name" value="Spore Coat Polysaccharide Biosynthesis Protein SpsA, Chain A"/>
    <property type="match status" value="1"/>
</dbReference>
<evidence type="ECO:0000256" key="2">
    <source>
        <dbReference type="ARBA" id="ARBA00022679"/>
    </source>
</evidence>
<name>B8I2F7_RUMCH</name>
<dbReference type="InterPro" id="IPR013482">
    <property type="entry name" value="Molybde_CF_guanTrfase"/>
</dbReference>
<dbReference type="HOGENOM" id="CLU_055597_2_1_9"/>
<feature type="binding site" evidence="8">
    <location>
        <begin position="6"/>
        <end position="8"/>
    </location>
    <ligand>
        <name>GTP</name>
        <dbReference type="ChEBI" id="CHEBI:37565"/>
    </ligand>
</feature>
<keyword evidence="11" id="KW-1185">Reference proteome</keyword>
<keyword evidence="4 8" id="KW-0547">Nucleotide-binding</keyword>
<organism evidence="10 11">
    <name type="scientific">Ruminiclostridium cellulolyticum (strain ATCC 35319 / DSM 5812 / JCM 6584 / H10)</name>
    <name type="common">Clostridium cellulolyticum</name>
    <dbReference type="NCBI Taxonomy" id="394503"/>
    <lineage>
        <taxon>Bacteria</taxon>
        <taxon>Bacillati</taxon>
        <taxon>Bacillota</taxon>
        <taxon>Clostridia</taxon>
        <taxon>Eubacteriales</taxon>
        <taxon>Oscillospiraceae</taxon>
        <taxon>Ruminiclostridium</taxon>
    </lineage>
</organism>
<dbReference type="STRING" id="394503.Ccel_1598"/>
<keyword evidence="6 8" id="KW-0342">GTP-binding</keyword>
<dbReference type="KEGG" id="cce:Ccel_1598"/>
<feature type="domain" description="MobA-like NTP transferase" evidence="9">
    <location>
        <begin position="3"/>
        <end position="143"/>
    </location>
</feature>
<protein>
    <recommendedName>
        <fullName evidence="8">Probable molybdenum cofactor guanylyltransferase</fullName>
        <shortName evidence="8">MoCo guanylyltransferase</shortName>
        <ecNumber evidence="8">2.7.7.77</ecNumber>
    </recommendedName>
    <alternativeName>
        <fullName evidence="8">GTP:molybdopterin guanylyltransferase</fullName>
    </alternativeName>
    <alternativeName>
        <fullName evidence="8">Mo-MPT guanylyltransferase</fullName>
    </alternativeName>
    <alternativeName>
        <fullName evidence="8">Molybdopterin guanylyltransferase</fullName>
    </alternativeName>
    <alternativeName>
        <fullName evidence="8">Molybdopterin-guanine dinucleotide synthase</fullName>
        <shortName evidence="8">MGD synthase</shortName>
    </alternativeName>
</protein>
<feature type="binding site" evidence="8">
    <location>
        <position position="18"/>
    </location>
    <ligand>
        <name>GTP</name>
        <dbReference type="ChEBI" id="CHEBI:37565"/>
    </ligand>
</feature>
<dbReference type="HAMAP" id="MF_00316">
    <property type="entry name" value="MobA"/>
    <property type="match status" value="1"/>
</dbReference>
<dbReference type="SUPFAM" id="SSF53448">
    <property type="entry name" value="Nucleotide-diphospho-sugar transferases"/>
    <property type="match status" value="1"/>
</dbReference>
<evidence type="ECO:0000256" key="3">
    <source>
        <dbReference type="ARBA" id="ARBA00022723"/>
    </source>
</evidence>
<dbReference type="RefSeq" id="WP_015925066.1">
    <property type="nucleotide sequence ID" value="NC_011898.1"/>
</dbReference>
<sequence>MTGVILAGGKNSRMGRKKAFINIEGNTIIDRILSIFKEVFLEVIIVSNTPEDFSYTGLKVVTDIIPDKGSLGGLYTGLVNTKYDRSFVVACDMPYISKSLVKYIIDIPKYDIVVPKIKGLYEPLFACYSRKCANLAKRQIEEGNLRITDIYPYFTVKEIYEDEIRKFDSSMRSLVNINTPEDLSSSLL</sequence>
<dbReference type="eggNOG" id="COG0746">
    <property type="taxonomic scope" value="Bacteria"/>
</dbReference>
<keyword evidence="3 8" id="KW-0479">Metal-binding</keyword>
<keyword evidence="5 8" id="KW-0460">Magnesium</keyword>
<gene>
    <name evidence="8" type="primary">mobA</name>
    <name evidence="10" type="ordered locus">Ccel_1598</name>
</gene>
<proteinExistence type="inferred from homology"/>
<keyword evidence="1 8" id="KW-0963">Cytoplasm</keyword>
<dbReference type="OrthoDB" id="9788394at2"/>
<comment type="similarity">
    <text evidence="8">Belongs to the MobA family.</text>
</comment>
<evidence type="ECO:0000256" key="1">
    <source>
        <dbReference type="ARBA" id="ARBA00022490"/>
    </source>
</evidence>
<dbReference type="Pfam" id="PF12804">
    <property type="entry name" value="NTP_transf_3"/>
    <property type="match status" value="1"/>
</dbReference>
<feature type="binding site" evidence="8">
    <location>
        <position position="63"/>
    </location>
    <ligand>
        <name>GTP</name>
        <dbReference type="ChEBI" id="CHEBI:37565"/>
    </ligand>
</feature>
<dbReference type="GO" id="GO:0005525">
    <property type="term" value="F:GTP binding"/>
    <property type="evidence" value="ECO:0007669"/>
    <property type="project" value="UniProtKB-UniRule"/>
</dbReference>
<dbReference type="Proteomes" id="UP000001349">
    <property type="component" value="Chromosome"/>
</dbReference>
<comment type="catalytic activity">
    <reaction evidence="8">
        <text>Mo-molybdopterin + GTP + H(+) = Mo-molybdopterin guanine dinucleotide + diphosphate</text>
        <dbReference type="Rhea" id="RHEA:34243"/>
        <dbReference type="ChEBI" id="CHEBI:15378"/>
        <dbReference type="ChEBI" id="CHEBI:33019"/>
        <dbReference type="ChEBI" id="CHEBI:37565"/>
        <dbReference type="ChEBI" id="CHEBI:71302"/>
        <dbReference type="ChEBI" id="CHEBI:71310"/>
        <dbReference type="EC" id="2.7.7.77"/>
    </reaction>
</comment>
<dbReference type="AlphaFoldDB" id="B8I2F7"/>
<evidence type="ECO:0000313" key="10">
    <source>
        <dbReference type="EMBL" id="ACL75950.1"/>
    </source>
</evidence>
<dbReference type="EC" id="2.7.7.77" evidence="8"/>
<evidence type="ECO:0000256" key="5">
    <source>
        <dbReference type="ARBA" id="ARBA00022842"/>
    </source>
</evidence>
<evidence type="ECO:0000259" key="9">
    <source>
        <dbReference type="Pfam" id="PF12804"/>
    </source>
</evidence>
<comment type="cofactor">
    <cofactor evidence="8">
        <name>Mg(2+)</name>
        <dbReference type="ChEBI" id="CHEBI:18420"/>
    </cofactor>
</comment>
<feature type="binding site" evidence="8">
    <location>
        <position position="92"/>
    </location>
    <ligand>
        <name>Mg(2+)</name>
        <dbReference type="ChEBI" id="CHEBI:18420"/>
    </ligand>
</feature>
<dbReference type="GO" id="GO:0006777">
    <property type="term" value="P:Mo-molybdopterin cofactor biosynthetic process"/>
    <property type="evidence" value="ECO:0007669"/>
    <property type="project" value="UniProtKB-KW"/>
</dbReference>
<keyword evidence="2 8" id="KW-0808">Transferase</keyword>
<reference evidence="10 11" key="1">
    <citation type="submission" date="2009-01" db="EMBL/GenBank/DDBJ databases">
        <title>Complete sequence of Clostridium cellulolyticum H10.</title>
        <authorList>
            <consortium name="US DOE Joint Genome Institute"/>
            <person name="Lucas S."/>
            <person name="Copeland A."/>
            <person name="Lapidus A."/>
            <person name="Glavina del Rio T."/>
            <person name="Dalin E."/>
            <person name="Tice H."/>
            <person name="Bruce D."/>
            <person name="Goodwin L."/>
            <person name="Pitluck S."/>
            <person name="Chertkov O."/>
            <person name="Saunders E."/>
            <person name="Brettin T."/>
            <person name="Detter J.C."/>
            <person name="Han C."/>
            <person name="Larimer F."/>
            <person name="Land M."/>
            <person name="Hauser L."/>
            <person name="Kyrpides N."/>
            <person name="Ivanova N."/>
            <person name="Zhou J."/>
            <person name="Richardson P."/>
        </authorList>
    </citation>
    <scope>NUCLEOTIDE SEQUENCE [LARGE SCALE GENOMIC DNA]</scope>
    <source>
        <strain evidence="11">ATCC 35319 / DSM 5812 / JCM 6584 / H10</strain>
    </source>
</reference>
<dbReference type="EMBL" id="CP001348">
    <property type="protein sequence ID" value="ACL75950.1"/>
    <property type="molecule type" value="Genomic_DNA"/>
</dbReference>